<comment type="subcellular location">
    <subcellularLocation>
        <location evidence="1">Nucleus</location>
    </subcellularLocation>
</comment>
<keyword evidence="5" id="KW-0539">Nucleus</keyword>
<dbReference type="Gene3D" id="3.70.10.10">
    <property type="match status" value="1"/>
</dbReference>
<dbReference type="InterPro" id="IPR046938">
    <property type="entry name" value="DNA_clamp_sf"/>
</dbReference>
<name>A0A443RED4_9ACAR</name>
<dbReference type="OrthoDB" id="337581at2759"/>
<keyword evidence="3" id="KW-0227">DNA damage</keyword>
<dbReference type="STRING" id="1965070.A0A443RED4"/>
<dbReference type="GO" id="GO:0030896">
    <property type="term" value="C:checkpoint clamp complex"/>
    <property type="evidence" value="ECO:0007669"/>
    <property type="project" value="TreeGrafter"/>
</dbReference>
<evidence type="ECO:0000256" key="1">
    <source>
        <dbReference type="ARBA" id="ARBA00004123"/>
    </source>
</evidence>
<dbReference type="GO" id="GO:0006281">
    <property type="term" value="P:DNA repair"/>
    <property type="evidence" value="ECO:0007669"/>
    <property type="project" value="UniProtKB-KW"/>
</dbReference>
<dbReference type="AlphaFoldDB" id="A0A443RED4"/>
<dbReference type="PANTHER" id="PTHR10870:SF0">
    <property type="entry name" value="CELL CYCLE CHECKPOINT PROTEIN RAD1"/>
    <property type="match status" value="1"/>
</dbReference>
<keyword evidence="4" id="KW-0234">DNA repair</keyword>
<keyword evidence="7" id="KW-1185">Reference proteome</keyword>
<comment type="similarity">
    <text evidence="2">Belongs to the rad1 family.</text>
</comment>
<dbReference type="Proteomes" id="UP000285301">
    <property type="component" value="Unassembled WGS sequence"/>
</dbReference>
<dbReference type="SUPFAM" id="SSF55979">
    <property type="entry name" value="DNA clamp"/>
    <property type="match status" value="1"/>
</dbReference>
<protein>
    <submittedName>
        <fullName evidence="6">Cell cycle checkpoint protein RAD1-like protein</fullName>
    </submittedName>
</protein>
<comment type="caution">
    <text evidence="6">The sequence shown here is derived from an EMBL/GenBank/DDBJ whole genome shotgun (WGS) entry which is preliminary data.</text>
</comment>
<organism evidence="6 7">
    <name type="scientific">Dinothrombium tinctorium</name>
    <dbReference type="NCBI Taxonomy" id="1965070"/>
    <lineage>
        <taxon>Eukaryota</taxon>
        <taxon>Metazoa</taxon>
        <taxon>Ecdysozoa</taxon>
        <taxon>Arthropoda</taxon>
        <taxon>Chelicerata</taxon>
        <taxon>Arachnida</taxon>
        <taxon>Acari</taxon>
        <taxon>Acariformes</taxon>
        <taxon>Trombidiformes</taxon>
        <taxon>Prostigmata</taxon>
        <taxon>Anystina</taxon>
        <taxon>Parasitengona</taxon>
        <taxon>Trombidioidea</taxon>
        <taxon>Trombidiidae</taxon>
        <taxon>Dinothrombium</taxon>
    </lineage>
</organism>
<reference evidence="6 7" key="1">
    <citation type="journal article" date="2018" name="Gigascience">
        <title>Genomes of trombidid mites reveal novel predicted allergens and laterally-transferred genes associated with secondary metabolism.</title>
        <authorList>
            <person name="Dong X."/>
            <person name="Chaisiri K."/>
            <person name="Xia D."/>
            <person name="Armstrong S.D."/>
            <person name="Fang Y."/>
            <person name="Donnelly M.J."/>
            <person name="Kadowaki T."/>
            <person name="McGarry J.W."/>
            <person name="Darby A.C."/>
            <person name="Makepeace B.L."/>
        </authorList>
    </citation>
    <scope>NUCLEOTIDE SEQUENCE [LARGE SCALE GENOMIC DNA]</scope>
    <source>
        <strain evidence="6">UoL-WK</strain>
    </source>
</reference>
<evidence type="ECO:0000313" key="6">
    <source>
        <dbReference type="EMBL" id="RWS13626.1"/>
    </source>
</evidence>
<dbReference type="GO" id="GO:0000077">
    <property type="term" value="P:DNA damage checkpoint signaling"/>
    <property type="evidence" value="ECO:0007669"/>
    <property type="project" value="InterPro"/>
</dbReference>
<dbReference type="Pfam" id="PF02144">
    <property type="entry name" value="Rad1"/>
    <property type="match status" value="1"/>
</dbReference>
<evidence type="ECO:0000256" key="2">
    <source>
        <dbReference type="ARBA" id="ARBA00010991"/>
    </source>
</evidence>
<evidence type="ECO:0000313" key="7">
    <source>
        <dbReference type="Proteomes" id="UP000285301"/>
    </source>
</evidence>
<dbReference type="InterPro" id="IPR003021">
    <property type="entry name" value="Rad1_Rec1_Rad17"/>
</dbReference>
<gene>
    <name evidence="6" type="ORF">B4U79_17344</name>
</gene>
<dbReference type="EMBL" id="NCKU01000933">
    <property type="protein sequence ID" value="RWS13626.1"/>
    <property type="molecule type" value="Genomic_DNA"/>
</dbReference>
<evidence type="ECO:0000256" key="5">
    <source>
        <dbReference type="ARBA" id="ARBA00023242"/>
    </source>
</evidence>
<dbReference type="PRINTS" id="PR01245">
    <property type="entry name" value="RAD1REC1"/>
</dbReference>
<dbReference type="PANTHER" id="PTHR10870">
    <property type="entry name" value="CELL CYCLE CHECKPOINT PROTEIN RAD1"/>
    <property type="match status" value="1"/>
</dbReference>
<evidence type="ECO:0000256" key="4">
    <source>
        <dbReference type="ARBA" id="ARBA00023204"/>
    </source>
</evidence>
<evidence type="ECO:0000256" key="3">
    <source>
        <dbReference type="ARBA" id="ARBA00022763"/>
    </source>
</evidence>
<proteinExistence type="inferred from homology"/>
<accession>A0A443RED4</accession>
<sequence>MMSNTESEQIKFKGCVNNAKAVIQLLRAIEISESAVIAFGEKGVRISTEKYRCIQSSAFLQKELFEDYALDGECEAIKIDLRLLIDCIGVFITGNLHAVADVNQRYSSFLRNNQCSLDAGSTAFNLQVSLKFTYKGYGYPLEFSVEENDACTTCTIETYPADDMPYFEISGDDVAAKVILESEFLLDVFVDFDFSSPFVRITCSKERKKIIFTTGSTSGIVHSTIEFDSPPVLSHAVERNLGFHYNLMHLKNIIKALEKSKKTAIRLNSEGLLCIQCQIPIEENDKSFVEFYFLPTVNNQ</sequence>